<dbReference type="CDD" id="cd22064">
    <property type="entry name" value="WH2_WAS_WASL"/>
    <property type="match status" value="1"/>
</dbReference>
<feature type="compositionally biased region" description="Polar residues" evidence="1">
    <location>
        <begin position="629"/>
        <end position="638"/>
    </location>
</feature>
<feature type="compositionally biased region" description="Low complexity" evidence="1">
    <location>
        <begin position="424"/>
        <end position="436"/>
    </location>
</feature>
<gene>
    <name evidence="3" type="ORF">HG537_0F03430</name>
</gene>
<feature type="compositionally biased region" description="Basic residues" evidence="1">
    <location>
        <begin position="169"/>
        <end position="178"/>
    </location>
</feature>
<name>A0A7H9HYP8_9SACH</name>
<feature type="compositionally biased region" description="Pro residues" evidence="1">
    <location>
        <begin position="606"/>
        <end position="628"/>
    </location>
</feature>
<evidence type="ECO:0000313" key="3">
    <source>
        <dbReference type="EMBL" id="QLQ81582.1"/>
    </source>
</evidence>
<feature type="domain" description="WH2" evidence="2">
    <location>
        <begin position="35"/>
        <end position="52"/>
    </location>
</feature>
<dbReference type="EMBL" id="CP059272">
    <property type="protein sequence ID" value="QLQ81582.1"/>
    <property type="molecule type" value="Genomic_DNA"/>
</dbReference>
<sequence>MAGPPAPPPPPPPAPLGLGSSGATAPKPAASVMQGRDALLGDIRKGMKLKKAETNDRSAPLVGGGVVGSGSKLGSANGSAVGSAPPIPGMGAPQLGDILAGGIPTLRKVSRGQESQTGNTAGAPPVPGMPPAIPTGKVPPLPTSNIPAAPSIAAPSIPSAPAPSVPSARPKRRSHQKKSSISSLSSAAQVSSPPAIPTTGAPPPPKLPSSAPPVPGVPSSQPPPPPPAFLAAPAAAVEVSSSKGFENGNTAAVPSGPPSGLPFLAEINARRSDASSVDGTRAPAVPSAPSAPPVTNPIALQPSSQAPPLPSQAPPLPSQAPPLPSQAPPLPGQAPPLPSQAPSLPPLAPPLPSQSKAKEAAAAAPPAPPLPPQSSLKPETAPAPPAPPAPPLPSQPTTQVRTAASPPAPPAPQASQIFRTSTRPSSTAAQPQAAPTPGGPLPFLSEIQRKRDDRYVVGGDTGYSTKQEQSDATASAPASSVLKVDDARGKAGGPMSLMGEIESKLRPRQANQNGSDSRVPSLPSAAPPLPTAAPPLPTSAPPLPTAAPPLPTAGPPQQLSSDIDHSRSSNRGSFLDEIQSSFKHHHTQPSSGATNVGHPESEFPIPSSPPTSAPPLPSAVPQARPPPSNNFNPAQLATSAPKIASPPRSVPATRQQESESEAIQPITKAPPRPPSKDQTDNIKQRLFSSGESSARNEDVEVSQLTINGSNNTTGVKLNSGKIVIDDSRFKWANASQIPRPRPYQNRTKLYPSGKGSSVPLDLSLFT</sequence>
<reference evidence="3 4" key="1">
    <citation type="submission" date="2020-06" db="EMBL/GenBank/DDBJ databases">
        <title>The yeast mating-type switching endonuclease HO is a domesticated member of an unorthodox homing genetic element family.</title>
        <authorList>
            <person name="Coughlan A.Y."/>
            <person name="Lombardi L."/>
            <person name="Braun-Galleani S."/>
            <person name="Martos A.R."/>
            <person name="Galeote V."/>
            <person name="Bigey F."/>
            <person name="Dequin S."/>
            <person name="Byrne K.P."/>
            <person name="Wolfe K.H."/>
        </authorList>
    </citation>
    <scope>NUCLEOTIDE SEQUENCE [LARGE SCALE GENOMIC DNA]</scope>
    <source>
        <strain evidence="3 4">CBS2947</strain>
    </source>
</reference>
<dbReference type="InterPro" id="IPR003124">
    <property type="entry name" value="WH2_dom"/>
</dbReference>
<proteinExistence type="predicted"/>
<feature type="compositionally biased region" description="Polar residues" evidence="1">
    <location>
        <begin position="243"/>
        <end position="252"/>
    </location>
</feature>
<feature type="compositionally biased region" description="Pro residues" evidence="1">
    <location>
        <begin position="1"/>
        <end position="15"/>
    </location>
</feature>
<feature type="compositionally biased region" description="Pro residues" evidence="1">
    <location>
        <begin position="194"/>
        <end position="228"/>
    </location>
</feature>
<dbReference type="AlphaFoldDB" id="A0A7H9HYP8"/>
<accession>A0A7H9HYP8</accession>
<protein>
    <recommendedName>
        <fullName evidence="2">WH2 domain-containing protein</fullName>
    </recommendedName>
</protein>
<feature type="region of interest" description="Disordered" evidence="1">
    <location>
        <begin position="734"/>
        <end position="757"/>
    </location>
</feature>
<feature type="compositionally biased region" description="Pro residues" evidence="1">
    <location>
        <begin position="525"/>
        <end position="554"/>
    </location>
</feature>
<dbReference type="GO" id="GO:0003779">
    <property type="term" value="F:actin binding"/>
    <property type="evidence" value="ECO:0007669"/>
    <property type="project" value="InterPro"/>
</dbReference>
<feature type="compositionally biased region" description="Low complexity" evidence="1">
    <location>
        <begin position="229"/>
        <end position="242"/>
    </location>
</feature>
<feature type="region of interest" description="Disordered" evidence="1">
    <location>
        <begin position="51"/>
        <end position="698"/>
    </location>
</feature>
<feature type="compositionally biased region" description="Polar residues" evidence="1">
    <location>
        <begin position="509"/>
        <end position="518"/>
    </location>
</feature>
<feature type="compositionally biased region" description="Pro residues" evidence="1">
    <location>
        <begin position="381"/>
        <end position="394"/>
    </location>
</feature>
<feature type="compositionally biased region" description="Polar residues" evidence="1">
    <location>
        <begin position="462"/>
        <end position="478"/>
    </location>
</feature>
<dbReference type="Proteomes" id="UP000510647">
    <property type="component" value="Chromosome 6"/>
</dbReference>
<dbReference type="PROSITE" id="PS51082">
    <property type="entry name" value="WH2"/>
    <property type="match status" value="2"/>
</dbReference>
<feature type="compositionally biased region" description="Pro residues" evidence="1">
    <location>
        <begin position="124"/>
        <end position="142"/>
    </location>
</feature>
<dbReference type="SMART" id="SM00246">
    <property type="entry name" value="WH2"/>
    <property type="match status" value="2"/>
</dbReference>
<evidence type="ECO:0000256" key="1">
    <source>
        <dbReference type="SAM" id="MobiDB-lite"/>
    </source>
</evidence>
<evidence type="ECO:0000313" key="4">
    <source>
        <dbReference type="Proteomes" id="UP000510647"/>
    </source>
</evidence>
<feature type="compositionally biased region" description="Low complexity" evidence="1">
    <location>
        <begin position="146"/>
        <end position="157"/>
    </location>
</feature>
<evidence type="ECO:0000259" key="2">
    <source>
        <dbReference type="PROSITE" id="PS51082"/>
    </source>
</evidence>
<organism evidence="3 4">
    <name type="scientific">Torulaspora globosa</name>
    <dbReference type="NCBI Taxonomy" id="48254"/>
    <lineage>
        <taxon>Eukaryota</taxon>
        <taxon>Fungi</taxon>
        <taxon>Dikarya</taxon>
        <taxon>Ascomycota</taxon>
        <taxon>Saccharomycotina</taxon>
        <taxon>Saccharomycetes</taxon>
        <taxon>Saccharomycetales</taxon>
        <taxon>Saccharomycetaceae</taxon>
        <taxon>Torulaspora</taxon>
    </lineage>
</organism>
<dbReference type="Pfam" id="PF02205">
    <property type="entry name" value="WH2"/>
    <property type="match status" value="1"/>
</dbReference>
<keyword evidence="4" id="KW-1185">Reference proteome</keyword>
<feature type="compositionally biased region" description="Low complexity" evidence="1">
    <location>
        <begin position="179"/>
        <end position="193"/>
    </location>
</feature>
<dbReference type="OrthoDB" id="2430277at2759"/>
<feature type="compositionally biased region" description="Basic and acidic residues" evidence="1">
    <location>
        <begin position="674"/>
        <end position="683"/>
    </location>
</feature>
<feature type="region of interest" description="Disordered" evidence="1">
    <location>
        <begin position="1"/>
        <end position="32"/>
    </location>
</feature>
<feature type="compositionally biased region" description="Pro residues" evidence="1">
    <location>
        <begin position="305"/>
        <end position="352"/>
    </location>
</feature>
<feature type="domain" description="WH2" evidence="2">
    <location>
        <begin position="90"/>
        <end position="109"/>
    </location>
</feature>